<dbReference type="InterPro" id="IPR002557">
    <property type="entry name" value="Chitin-bd_dom"/>
</dbReference>
<dbReference type="AlphaFoldDB" id="A0A8S1CPF0"/>
<keyword evidence="4" id="KW-1185">Reference proteome</keyword>
<protein>
    <recommendedName>
        <fullName evidence="2">Chitin-binding type-2 domain-containing protein</fullName>
    </recommendedName>
</protein>
<dbReference type="PROSITE" id="PS50940">
    <property type="entry name" value="CHIT_BIND_II"/>
    <property type="match status" value="1"/>
</dbReference>
<gene>
    <name evidence="3" type="ORF">CLODIP_2_CD01605</name>
</gene>
<sequence>MDARLLFCLQLLVLAASAQDTDKAKRQIFREQVLPHNGGKIPESAFRSDRLALNKLQKLGVAVPDGVSLDARTNSVFRVAHDPETEYTLIKILQEDEGRYVPTEGRRYPTFPRSVQSTYLLRPPIGSLRLQHHFHRALPGPGLSLGGATIEATAGVASAAPSPQQPARGYLPAYASGHLSYKPRLSPPTGTLASPLSAALRAEHTEEAAKPADKFNYGFYGLDADSGFQPSPRLNLLQPSSYSSFFTPTSAFSSGLVHVRYPFRNTYATDSFYGNPLDNSLAGRAAEDAYTAESAVHEIRRSVTLVCEGNTNGQARSHPHPNGGCTNYLFCLDDGRTAEYVCPEGSLFNAAKGACDSNSFNLDRNCQPLE</sequence>
<evidence type="ECO:0000313" key="4">
    <source>
        <dbReference type="Proteomes" id="UP000494165"/>
    </source>
</evidence>
<evidence type="ECO:0000256" key="1">
    <source>
        <dbReference type="SAM" id="SignalP"/>
    </source>
</evidence>
<feature type="signal peptide" evidence="1">
    <location>
        <begin position="1"/>
        <end position="18"/>
    </location>
</feature>
<feature type="chain" id="PRO_5035801752" description="Chitin-binding type-2 domain-containing protein" evidence="1">
    <location>
        <begin position="19"/>
        <end position="370"/>
    </location>
</feature>
<dbReference type="GO" id="GO:0008061">
    <property type="term" value="F:chitin binding"/>
    <property type="evidence" value="ECO:0007669"/>
    <property type="project" value="InterPro"/>
</dbReference>
<dbReference type="SUPFAM" id="SSF57625">
    <property type="entry name" value="Invertebrate chitin-binding proteins"/>
    <property type="match status" value="1"/>
</dbReference>
<name>A0A8S1CPF0_9INSE</name>
<dbReference type="Proteomes" id="UP000494165">
    <property type="component" value="Unassembled WGS sequence"/>
</dbReference>
<dbReference type="Pfam" id="PF01607">
    <property type="entry name" value="CBM_14"/>
    <property type="match status" value="1"/>
</dbReference>
<reference evidence="3 4" key="1">
    <citation type="submission" date="2020-04" db="EMBL/GenBank/DDBJ databases">
        <authorList>
            <person name="Alioto T."/>
            <person name="Alioto T."/>
            <person name="Gomez Garrido J."/>
        </authorList>
    </citation>
    <scope>NUCLEOTIDE SEQUENCE [LARGE SCALE GENOMIC DNA]</scope>
</reference>
<evidence type="ECO:0000259" key="2">
    <source>
        <dbReference type="PROSITE" id="PS50940"/>
    </source>
</evidence>
<dbReference type="Gene3D" id="2.170.140.10">
    <property type="entry name" value="Chitin binding domain"/>
    <property type="match status" value="1"/>
</dbReference>
<dbReference type="EMBL" id="CADEPI010000063">
    <property type="protein sequence ID" value="CAB3371606.1"/>
    <property type="molecule type" value="Genomic_DNA"/>
</dbReference>
<dbReference type="GO" id="GO:0005576">
    <property type="term" value="C:extracellular region"/>
    <property type="evidence" value="ECO:0007669"/>
    <property type="project" value="InterPro"/>
</dbReference>
<accession>A0A8S1CPF0</accession>
<proteinExistence type="predicted"/>
<feature type="domain" description="Chitin-binding type-2" evidence="2">
    <location>
        <begin position="304"/>
        <end position="368"/>
    </location>
</feature>
<evidence type="ECO:0000313" key="3">
    <source>
        <dbReference type="EMBL" id="CAB3371606.1"/>
    </source>
</evidence>
<comment type="caution">
    <text evidence="3">The sequence shown here is derived from an EMBL/GenBank/DDBJ whole genome shotgun (WGS) entry which is preliminary data.</text>
</comment>
<dbReference type="OrthoDB" id="10059269at2759"/>
<keyword evidence="1" id="KW-0732">Signal</keyword>
<organism evidence="3 4">
    <name type="scientific">Cloeon dipterum</name>
    <dbReference type="NCBI Taxonomy" id="197152"/>
    <lineage>
        <taxon>Eukaryota</taxon>
        <taxon>Metazoa</taxon>
        <taxon>Ecdysozoa</taxon>
        <taxon>Arthropoda</taxon>
        <taxon>Hexapoda</taxon>
        <taxon>Insecta</taxon>
        <taxon>Pterygota</taxon>
        <taxon>Palaeoptera</taxon>
        <taxon>Ephemeroptera</taxon>
        <taxon>Pisciforma</taxon>
        <taxon>Baetidae</taxon>
        <taxon>Cloeon</taxon>
    </lineage>
</organism>
<dbReference type="SMART" id="SM00494">
    <property type="entry name" value="ChtBD2"/>
    <property type="match status" value="1"/>
</dbReference>
<dbReference type="InterPro" id="IPR036508">
    <property type="entry name" value="Chitin-bd_dom_sf"/>
</dbReference>